<evidence type="ECO:0000259" key="1">
    <source>
        <dbReference type="PROSITE" id="PS50893"/>
    </source>
</evidence>
<dbReference type="PROSITE" id="PS50893">
    <property type="entry name" value="ABC_TRANSPORTER_2"/>
    <property type="match status" value="2"/>
</dbReference>
<proteinExistence type="predicted"/>
<feature type="domain" description="ABC transporter" evidence="1">
    <location>
        <begin position="288"/>
        <end position="510"/>
    </location>
</feature>
<dbReference type="GO" id="GO:0016887">
    <property type="term" value="F:ATP hydrolysis activity"/>
    <property type="evidence" value="ECO:0007669"/>
    <property type="project" value="InterPro"/>
</dbReference>
<feature type="domain" description="ABC transporter" evidence="1">
    <location>
        <begin position="11"/>
        <end position="265"/>
    </location>
</feature>
<dbReference type="InterPro" id="IPR050334">
    <property type="entry name" value="Molybdenum_import_ModC"/>
</dbReference>
<name>A0A9P8PA12_9ASCO</name>
<dbReference type="Gene3D" id="3.40.50.300">
    <property type="entry name" value="P-loop containing nucleotide triphosphate hydrolases"/>
    <property type="match status" value="2"/>
</dbReference>
<keyword evidence="3" id="KW-1185">Reference proteome</keyword>
<dbReference type="InterPro" id="IPR003439">
    <property type="entry name" value="ABC_transporter-like_ATP-bd"/>
</dbReference>
<evidence type="ECO:0000313" key="3">
    <source>
        <dbReference type="Proteomes" id="UP000769157"/>
    </source>
</evidence>
<dbReference type="Proteomes" id="UP000769157">
    <property type="component" value="Unassembled WGS sequence"/>
</dbReference>
<dbReference type="GO" id="GO:0005524">
    <property type="term" value="F:ATP binding"/>
    <property type="evidence" value="ECO:0007669"/>
    <property type="project" value="InterPro"/>
</dbReference>
<reference evidence="2" key="2">
    <citation type="submission" date="2021-01" db="EMBL/GenBank/DDBJ databases">
        <authorList>
            <person name="Schikora-Tamarit M.A."/>
        </authorList>
    </citation>
    <scope>NUCLEOTIDE SEQUENCE</scope>
    <source>
        <strain evidence="2">CBS6075</strain>
    </source>
</reference>
<sequence>MSSIVRLSKCLVTEGLLNRGGHRVFQEPINFEIFQGEKWAIIGDSYRSKFLQTLKGSFNVSPTSTGRSYPLSLKKPDMKVELLQFVNNGSFGHGATDSSGGFTHLSSRYEFYKDAEVDETVQDFIANISYNSQHKIDPVFLGQLLDKVDLSGFQQKYITTLSNGQFRRARIAKSLYGRPDLLLVEDPFLGLDPVATKNISSVLEKTALPTTVCLGLKIQDTIPDWIEKVAIVDHTGIVKSGPKRDLVEMLRILKEKHEDHQLSLKKAVESKLFHALEQTSTTSETPILEMDNVNVLYRGKPALKNLSWTVRDGEKWHIRGKNGSGKTTLLSLITLDHPQSWNKHIKLNGQPRATGKTNYFDTNKQIGFTSPELHAIFPKNLTVEQAISTGFQTGSYIPPKLTQQQKDTIYRYLESVDLINQAQTKFKDLPVSSQKLVLLLRAMINQPKILILDESLSAMSNEDIIKGKYLIDHWKGCVLVIGHVENEVPKCDKFIDLNGANVGDYIIGDITN</sequence>
<protein>
    <recommendedName>
        <fullName evidence="1">ABC transporter domain-containing protein</fullName>
    </recommendedName>
</protein>
<dbReference type="EMBL" id="JAEUBE010000158">
    <property type="protein sequence ID" value="KAH3668438.1"/>
    <property type="molecule type" value="Genomic_DNA"/>
</dbReference>
<comment type="caution">
    <text evidence="2">The sequence shown here is derived from an EMBL/GenBank/DDBJ whole genome shotgun (WGS) entry which is preliminary data.</text>
</comment>
<dbReference type="SUPFAM" id="SSF52540">
    <property type="entry name" value="P-loop containing nucleoside triphosphate hydrolases"/>
    <property type="match status" value="2"/>
</dbReference>
<dbReference type="GeneID" id="70234159"/>
<dbReference type="Pfam" id="PF00005">
    <property type="entry name" value="ABC_tran"/>
    <property type="match status" value="1"/>
</dbReference>
<dbReference type="AlphaFoldDB" id="A0A9P8PA12"/>
<dbReference type="PANTHER" id="PTHR43514">
    <property type="entry name" value="ABC TRANSPORTER I FAMILY MEMBER 10"/>
    <property type="match status" value="1"/>
</dbReference>
<dbReference type="OrthoDB" id="10255969at2759"/>
<gene>
    <name evidence="2" type="ORF">OGAPHI_002192</name>
</gene>
<organism evidence="2 3">
    <name type="scientific">Ogataea philodendri</name>
    <dbReference type="NCBI Taxonomy" id="1378263"/>
    <lineage>
        <taxon>Eukaryota</taxon>
        <taxon>Fungi</taxon>
        <taxon>Dikarya</taxon>
        <taxon>Ascomycota</taxon>
        <taxon>Saccharomycotina</taxon>
        <taxon>Pichiomycetes</taxon>
        <taxon>Pichiales</taxon>
        <taxon>Pichiaceae</taxon>
        <taxon>Ogataea</taxon>
    </lineage>
</organism>
<dbReference type="PANTHER" id="PTHR43514:SF4">
    <property type="entry name" value="ABC TRANSPORTER I FAMILY MEMBER 10"/>
    <property type="match status" value="1"/>
</dbReference>
<dbReference type="InterPro" id="IPR027417">
    <property type="entry name" value="P-loop_NTPase"/>
</dbReference>
<accession>A0A9P8PA12</accession>
<dbReference type="RefSeq" id="XP_046062852.1">
    <property type="nucleotide sequence ID" value="XM_046203035.1"/>
</dbReference>
<evidence type="ECO:0000313" key="2">
    <source>
        <dbReference type="EMBL" id="KAH3668438.1"/>
    </source>
</evidence>
<reference evidence="2" key="1">
    <citation type="journal article" date="2021" name="Open Biol.">
        <title>Shared evolutionary footprints suggest mitochondrial oxidative damage underlies multiple complex I losses in fungi.</title>
        <authorList>
            <person name="Schikora-Tamarit M.A."/>
            <person name="Marcet-Houben M."/>
            <person name="Nosek J."/>
            <person name="Gabaldon T."/>
        </authorList>
    </citation>
    <scope>NUCLEOTIDE SEQUENCE</scope>
    <source>
        <strain evidence="2">CBS6075</strain>
    </source>
</reference>